<keyword evidence="3" id="KW-1185">Reference proteome</keyword>
<proteinExistence type="predicted"/>
<dbReference type="KEGG" id="nzs:SLY_0803"/>
<dbReference type="HOGENOM" id="CLU_1110904_0_0_14"/>
<sequence>MFKKIIYIILIIIFFISILFVYHQMKPTSENLIPSQTTNNLLPAKNKVALLSKAQRKVSLKQDICVYEPFANPDLKFYDENHQEITKLADFDNPLQRCLFLNQQKVVYGENQKILSSRFLNPDNTIKWDSDLTFNMTYDNENYPSTKRSFNDNGSINWQSPNTYDTTYNHSNGRVSSQKMFNLDGTVNWQHPDTFERFFNEYGLRIKERHFKSDGTIDWANEETFDIKLDSKNKFLKTIYFNENGEPLQK</sequence>
<dbReference type="EMBL" id="CP002548">
    <property type="protein sequence ID" value="AGL90718.1"/>
    <property type="molecule type" value="Genomic_DNA"/>
</dbReference>
<keyword evidence="1" id="KW-0812">Transmembrane</keyword>
<evidence type="ECO:0000256" key="1">
    <source>
        <dbReference type="SAM" id="Phobius"/>
    </source>
</evidence>
<keyword evidence="1" id="KW-1133">Transmembrane helix</keyword>
<protein>
    <submittedName>
        <fullName evidence="2">Uncharacterized protein</fullName>
    </submittedName>
</protein>
<dbReference type="PATRIC" id="fig|980422.3.peg.738"/>
<dbReference type="RefSeq" id="WP_015638166.1">
    <property type="nucleotide sequence ID" value="NC_021236.1"/>
</dbReference>
<evidence type="ECO:0000313" key="3">
    <source>
        <dbReference type="Proteomes" id="UP000013941"/>
    </source>
</evidence>
<name>R4S1P8_PHYAS</name>
<dbReference type="AlphaFoldDB" id="R4S1P8"/>
<reference evidence="2 3" key="1">
    <citation type="journal article" date="2013" name="BMC Genomics">
        <title>Comparison of the complete genome sequence of two closely related isolates of 'Candidatus Phytoplasma australiense' reveals genome plasticity.</title>
        <authorList>
            <person name="Andersen M.T."/>
            <person name="Liefting L.W."/>
            <person name="Havukkala I."/>
            <person name="Beever R.E."/>
        </authorList>
    </citation>
    <scope>NUCLEOTIDE SEQUENCE [LARGE SCALE GENOMIC DNA]</scope>
    <source>
        <strain evidence="2 3">NZSb11</strain>
    </source>
</reference>
<organism evidence="2 3">
    <name type="scientific">Strawberry lethal yellows phytoplasma (CPA) str. NZSb11</name>
    <dbReference type="NCBI Taxonomy" id="980422"/>
    <lineage>
        <taxon>Bacteria</taxon>
        <taxon>Bacillati</taxon>
        <taxon>Mycoplasmatota</taxon>
        <taxon>Mollicutes</taxon>
        <taxon>Acholeplasmatales</taxon>
        <taxon>Acholeplasmataceae</taxon>
        <taxon>Candidatus Phytoplasma</taxon>
        <taxon>16SrXII (Stolbur group)</taxon>
    </lineage>
</organism>
<evidence type="ECO:0000313" key="2">
    <source>
        <dbReference type="EMBL" id="AGL90718.1"/>
    </source>
</evidence>
<keyword evidence="1" id="KW-0472">Membrane</keyword>
<feature type="transmembrane region" description="Helical" evidence="1">
    <location>
        <begin position="5"/>
        <end position="25"/>
    </location>
</feature>
<accession>R4S1P8</accession>
<gene>
    <name evidence="2" type="ORF">SLY_0803</name>
</gene>
<dbReference type="Proteomes" id="UP000013941">
    <property type="component" value="Chromosome"/>
</dbReference>